<evidence type="ECO:0000313" key="2">
    <source>
        <dbReference type="EMBL" id="MCC2210200.1"/>
    </source>
</evidence>
<evidence type="ECO:0000256" key="1">
    <source>
        <dbReference type="SAM" id="Phobius"/>
    </source>
</evidence>
<reference evidence="2 3" key="1">
    <citation type="submission" date="2021-10" db="EMBL/GenBank/DDBJ databases">
        <title>Anaerobic single-cell dispensing facilitates the cultivation of human gut bacteria.</title>
        <authorList>
            <person name="Afrizal A."/>
        </authorList>
    </citation>
    <scope>NUCLEOTIDE SEQUENCE [LARGE SCALE GENOMIC DNA]</scope>
    <source>
        <strain evidence="2 3">CLA-AA-H232</strain>
    </source>
</reference>
<keyword evidence="1" id="KW-1133">Transmembrane helix</keyword>
<protein>
    <recommendedName>
        <fullName evidence="4">Transmembrane protein</fullName>
    </recommendedName>
</protein>
<evidence type="ECO:0000313" key="3">
    <source>
        <dbReference type="Proteomes" id="UP001198242"/>
    </source>
</evidence>
<keyword evidence="1" id="KW-0472">Membrane</keyword>
<organism evidence="2 3">
    <name type="scientific">Hominilimicola fabiformis</name>
    <dbReference type="NCBI Taxonomy" id="2885356"/>
    <lineage>
        <taxon>Bacteria</taxon>
        <taxon>Bacillati</taxon>
        <taxon>Bacillota</taxon>
        <taxon>Clostridia</taxon>
        <taxon>Eubacteriales</taxon>
        <taxon>Oscillospiraceae</taxon>
        <taxon>Hominilimicola</taxon>
    </lineage>
</organism>
<sequence length="92" mass="10631">MYRTYSYNDMPIPVQRRNEDMRKPMPPPKKEIECKEEKIEKKCDKPDNGGILSGLGTDDLILIVVALVLLIDDCDDKLLLIALAFIFLSEWF</sequence>
<dbReference type="EMBL" id="JAJEQM010000005">
    <property type="protein sequence ID" value="MCC2210200.1"/>
    <property type="molecule type" value="Genomic_DNA"/>
</dbReference>
<proteinExistence type="predicted"/>
<dbReference type="AlphaFoldDB" id="A0AAE3DXW3"/>
<keyword evidence="3" id="KW-1185">Reference proteome</keyword>
<gene>
    <name evidence="2" type="ORF">LKE05_05270</name>
</gene>
<dbReference type="RefSeq" id="WP_117966269.1">
    <property type="nucleotide sequence ID" value="NZ_JAJEQM010000005.1"/>
</dbReference>
<evidence type="ECO:0008006" key="4">
    <source>
        <dbReference type="Google" id="ProtNLM"/>
    </source>
</evidence>
<comment type="caution">
    <text evidence="2">The sequence shown here is derived from an EMBL/GenBank/DDBJ whole genome shotgun (WGS) entry which is preliminary data.</text>
</comment>
<accession>A0AAE3DXW3</accession>
<dbReference type="Proteomes" id="UP001198242">
    <property type="component" value="Unassembled WGS sequence"/>
</dbReference>
<name>A0AAE3DXW3_9FIRM</name>
<keyword evidence="1" id="KW-0812">Transmembrane</keyword>
<feature type="transmembrane region" description="Helical" evidence="1">
    <location>
        <begin position="60"/>
        <end position="88"/>
    </location>
</feature>